<gene>
    <name evidence="1" type="ORF">FA95DRAFT_1554173</name>
</gene>
<dbReference type="Proteomes" id="UP000814033">
    <property type="component" value="Unassembled WGS sequence"/>
</dbReference>
<keyword evidence="2" id="KW-1185">Reference proteome</keyword>
<protein>
    <submittedName>
        <fullName evidence="1">Phosphotyrosine protein phosphatase</fullName>
    </submittedName>
</protein>
<proteinExistence type="predicted"/>
<organism evidence="1 2">
    <name type="scientific">Auriscalpium vulgare</name>
    <dbReference type="NCBI Taxonomy" id="40419"/>
    <lineage>
        <taxon>Eukaryota</taxon>
        <taxon>Fungi</taxon>
        <taxon>Dikarya</taxon>
        <taxon>Basidiomycota</taxon>
        <taxon>Agaricomycotina</taxon>
        <taxon>Agaricomycetes</taxon>
        <taxon>Russulales</taxon>
        <taxon>Auriscalpiaceae</taxon>
        <taxon>Auriscalpium</taxon>
    </lineage>
</organism>
<name>A0ACB8S652_9AGAM</name>
<reference evidence="1" key="1">
    <citation type="submission" date="2021-02" db="EMBL/GenBank/DDBJ databases">
        <authorList>
            <consortium name="DOE Joint Genome Institute"/>
            <person name="Ahrendt S."/>
            <person name="Looney B.P."/>
            <person name="Miyauchi S."/>
            <person name="Morin E."/>
            <person name="Drula E."/>
            <person name="Courty P.E."/>
            <person name="Chicoki N."/>
            <person name="Fauchery L."/>
            <person name="Kohler A."/>
            <person name="Kuo A."/>
            <person name="Labutti K."/>
            <person name="Pangilinan J."/>
            <person name="Lipzen A."/>
            <person name="Riley R."/>
            <person name="Andreopoulos W."/>
            <person name="He G."/>
            <person name="Johnson J."/>
            <person name="Barry K.W."/>
            <person name="Grigoriev I.V."/>
            <person name="Nagy L."/>
            <person name="Hibbett D."/>
            <person name="Henrissat B."/>
            <person name="Matheny P.B."/>
            <person name="Labbe J."/>
            <person name="Martin F."/>
        </authorList>
    </citation>
    <scope>NUCLEOTIDE SEQUENCE</scope>
    <source>
        <strain evidence="1">FP105234-sp</strain>
    </source>
</reference>
<sequence length="157" mass="17271">MAPKVLIVCLGNICRSPIGEAVLQHVASERGVDIAVDSAGTAGYHVGEEPDDRAIATCKKFGVPINHAARQVHAEDFSEYTHILAADESNLRNLERIRPRNATAELRLWGSYVDNKPIDDPYYGGMKNFETTYRQCLQLSNAFLDDVFGTTTKTATS</sequence>
<evidence type="ECO:0000313" key="1">
    <source>
        <dbReference type="EMBL" id="KAI0051647.1"/>
    </source>
</evidence>
<accession>A0ACB8S652</accession>
<evidence type="ECO:0000313" key="2">
    <source>
        <dbReference type="Proteomes" id="UP000814033"/>
    </source>
</evidence>
<reference evidence="1" key="2">
    <citation type="journal article" date="2022" name="New Phytol.">
        <title>Evolutionary transition to the ectomycorrhizal habit in the genomes of a hyperdiverse lineage of mushroom-forming fungi.</title>
        <authorList>
            <person name="Looney B."/>
            <person name="Miyauchi S."/>
            <person name="Morin E."/>
            <person name="Drula E."/>
            <person name="Courty P.E."/>
            <person name="Kohler A."/>
            <person name="Kuo A."/>
            <person name="LaButti K."/>
            <person name="Pangilinan J."/>
            <person name="Lipzen A."/>
            <person name="Riley R."/>
            <person name="Andreopoulos W."/>
            <person name="He G."/>
            <person name="Johnson J."/>
            <person name="Nolan M."/>
            <person name="Tritt A."/>
            <person name="Barry K.W."/>
            <person name="Grigoriev I.V."/>
            <person name="Nagy L.G."/>
            <person name="Hibbett D."/>
            <person name="Henrissat B."/>
            <person name="Matheny P.B."/>
            <person name="Labbe J."/>
            <person name="Martin F.M."/>
        </authorList>
    </citation>
    <scope>NUCLEOTIDE SEQUENCE</scope>
    <source>
        <strain evidence="1">FP105234-sp</strain>
    </source>
</reference>
<dbReference type="EMBL" id="MU275850">
    <property type="protein sequence ID" value="KAI0051647.1"/>
    <property type="molecule type" value="Genomic_DNA"/>
</dbReference>
<comment type="caution">
    <text evidence="1">The sequence shown here is derived from an EMBL/GenBank/DDBJ whole genome shotgun (WGS) entry which is preliminary data.</text>
</comment>